<evidence type="ECO:0000313" key="2">
    <source>
        <dbReference type="Proteomes" id="UP000326678"/>
    </source>
</evidence>
<dbReference type="Proteomes" id="UP000326678">
    <property type="component" value="Chromosome Gxm1"/>
</dbReference>
<reference evidence="1 2" key="1">
    <citation type="submission" date="2019-10" db="EMBL/GenBank/DDBJ databases">
        <title>Genomic and transcriptomic insights into the perfect genentic adaptation of a filamentous nitrogen-fixing cyanobacterium to rice fields.</title>
        <authorList>
            <person name="Chen Z."/>
        </authorList>
    </citation>
    <scope>NUCLEOTIDE SEQUENCE [LARGE SCALE GENOMIC DNA]</scope>
    <source>
        <strain evidence="1">CCNUC1</strain>
    </source>
</reference>
<sequence>MFNFGFEILNFRFLLQSKIGISPYQMGTLLYNCVPYRHEIIEFSQIQTSYYSLS</sequence>
<protein>
    <submittedName>
        <fullName evidence="1">Uncharacterized protein</fullName>
    </submittedName>
</protein>
<dbReference type="AlphaFoldDB" id="A0A5P8VX96"/>
<dbReference type="KEGG" id="nsh:GXM_02510"/>
<proteinExistence type="predicted"/>
<organism evidence="1 2">
    <name type="scientific">Nostoc sphaeroides CCNUC1</name>
    <dbReference type="NCBI Taxonomy" id="2653204"/>
    <lineage>
        <taxon>Bacteria</taxon>
        <taxon>Bacillati</taxon>
        <taxon>Cyanobacteriota</taxon>
        <taxon>Cyanophyceae</taxon>
        <taxon>Nostocales</taxon>
        <taxon>Nostocaceae</taxon>
        <taxon>Nostoc</taxon>
    </lineage>
</organism>
<keyword evidence="2" id="KW-1185">Reference proteome</keyword>
<dbReference type="EMBL" id="CP045226">
    <property type="protein sequence ID" value="QFS45035.1"/>
    <property type="molecule type" value="Genomic_DNA"/>
</dbReference>
<gene>
    <name evidence="1" type="ORF">GXM_02510</name>
</gene>
<name>A0A5P8VX96_9NOSO</name>
<evidence type="ECO:0000313" key="1">
    <source>
        <dbReference type="EMBL" id="QFS45035.1"/>
    </source>
</evidence>
<accession>A0A5P8VX96</accession>